<dbReference type="AlphaFoldDB" id="A0A941EU48"/>
<accession>A0A941EU48</accession>
<evidence type="ECO:0000313" key="2">
    <source>
        <dbReference type="EMBL" id="MBR7837278.1"/>
    </source>
</evidence>
<sequence length="228" mass="22227">MSKRRLAALGVVAVSASAVVLSTSPAFATSSDVLSYGAANTGGSNVLTTDTLSGSLATGTTNTFTFTSSGKTVTITCGAAALTAKATSNPTAPGTAGLTLSALTFTTCSITGISGVTVSSVSLNGSATATVTDGTTKALNITALDERVVLNNGLGTVNCDYGNTTSEAAIVGTILNPGSGGTITFTNQTVHLLSGLTVCGASGSTGTFNATFASIVDTTHSSALVYAN</sequence>
<proteinExistence type="predicted"/>
<gene>
    <name evidence="2" type="ORF">KDL01_28630</name>
</gene>
<dbReference type="Proteomes" id="UP000675781">
    <property type="component" value="Unassembled WGS sequence"/>
</dbReference>
<organism evidence="2 3">
    <name type="scientific">Actinospica durhamensis</name>
    <dbReference type="NCBI Taxonomy" id="1508375"/>
    <lineage>
        <taxon>Bacteria</taxon>
        <taxon>Bacillati</taxon>
        <taxon>Actinomycetota</taxon>
        <taxon>Actinomycetes</taxon>
        <taxon>Catenulisporales</taxon>
        <taxon>Actinospicaceae</taxon>
        <taxon>Actinospica</taxon>
    </lineage>
</organism>
<evidence type="ECO:0008006" key="4">
    <source>
        <dbReference type="Google" id="ProtNLM"/>
    </source>
</evidence>
<comment type="caution">
    <text evidence="2">The sequence shown here is derived from an EMBL/GenBank/DDBJ whole genome shotgun (WGS) entry which is preliminary data.</text>
</comment>
<keyword evidence="1" id="KW-0732">Signal</keyword>
<feature type="chain" id="PRO_5036761509" description="Tat pathway signal sequence domain protein" evidence="1">
    <location>
        <begin position="29"/>
        <end position="228"/>
    </location>
</feature>
<feature type="signal peptide" evidence="1">
    <location>
        <begin position="1"/>
        <end position="28"/>
    </location>
</feature>
<evidence type="ECO:0000313" key="3">
    <source>
        <dbReference type="Proteomes" id="UP000675781"/>
    </source>
</evidence>
<reference evidence="2" key="1">
    <citation type="submission" date="2021-04" db="EMBL/GenBank/DDBJ databases">
        <title>Genome based classification of Actinospica acidithermotolerans sp. nov., an actinobacterium isolated from an Indonesian hot spring.</title>
        <authorList>
            <person name="Kusuma A.B."/>
            <person name="Putra K.E."/>
            <person name="Nafisah S."/>
            <person name="Loh J."/>
            <person name="Nouioui I."/>
            <person name="Goodfellow M."/>
        </authorList>
    </citation>
    <scope>NUCLEOTIDE SEQUENCE</scope>
    <source>
        <strain evidence="2">CSCA 57</strain>
    </source>
</reference>
<name>A0A941EU48_9ACTN</name>
<dbReference type="RefSeq" id="WP_212531746.1">
    <property type="nucleotide sequence ID" value="NZ_JAGSOG010000193.1"/>
</dbReference>
<evidence type="ECO:0000256" key="1">
    <source>
        <dbReference type="SAM" id="SignalP"/>
    </source>
</evidence>
<dbReference type="EMBL" id="JAGSOG010000193">
    <property type="protein sequence ID" value="MBR7837278.1"/>
    <property type="molecule type" value="Genomic_DNA"/>
</dbReference>
<keyword evidence="3" id="KW-1185">Reference proteome</keyword>
<protein>
    <recommendedName>
        <fullName evidence="4">Tat pathway signal sequence domain protein</fullName>
    </recommendedName>
</protein>